<accession>A0ABY5D5P6</accession>
<feature type="compositionally biased region" description="Low complexity" evidence="1">
    <location>
        <begin position="516"/>
        <end position="542"/>
    </location>
</feature>
<name>A0ABY5D5P6_9ACTN</name>
<evidence type="ECO:0000313" key="3">
    <source>
        <dbReference type="Proteomes" id="UP001055940"/>
    </source>
</evidence>
<evidence type="ECO:0000256" key="1">
    <source>
        <dbReference type="SAM" id="MobiDB-lite"/>
    </source>
</evidence>
<gene>
    <name evidence="2" type="ORF">NE857_25165</name>
</gene>
<reference evidence="2" key="1">
    <citation type="submission" date="2022-06" db="EMBL/GenBank/DDBJ databases">
        <authorList>
            <person name="Ping M."/>
        </authorList>
    </citation>
    <scope>NUCLEOTIDE SEQUENCE</scope>
    <source>
        <strain evidence="2">JCM11759T</strain>
    </source>
</reference>
<dbReference type="Proteomes" id="UP001055940">
    <property type="component" value="Chromosome"/>
</dbReference>
<evidence type="ECO:0000313" key="2">
    <source>
        <dbReference type="EMBL" id="USY18564.1"/>
    </source>
</evidence>
<protein>
    <submittedName>
        <fullName evidence="2">Uncharacterized protein</fullName>
    </submittedName>
</protein>
<feature type="region of interest" description="Disordered" evidence="1">
    <location>
        <begin position="503"/>
        <end position="600"/>
    </location>
</feature>
<sequence>MTMWTWAGETGRQLRAAGQDELAEAVTALPELSEAGDAVKVEALARSAMRNARRLVAEAAKGDNAVALAVPASVPGVFGPPTLFFLAHWPLAVRVGALAEGRRALEQARAAAEDEPAPHEYGPLPVSALETLVRCHANIDSRGTTDQRRELLSARRLSGWESTPAWPAFTLARVHLLIDEDQADRAEAELRRYEHTATGPAVLGSEGIFALVRALRYQDKHTDALDALDRMEAELGLGEAEPGGPANPRRTALRRVIRFERARLLSWLARLGLCDARQAIGLLPTVEEAETYPKLRSAWVEAVENLVCQGSVRNDWRLGVRVTTWSRYFERVGAPRRGAELALAATRLASGRGARWVAECSAQRAERLIRELGAAEEIIGDLVEVRSMVRGMKSIQPMAPATGILEFLRAQPAEEVNPEEQAEQVNVALMEQPHDNALLSALGQVGRTLMLSDAATEPQWRHVREQPGDQRAALSLLETLLHDNDTAGVRNLVRTLAAGALVPQQQREHRPVAPHQAQAAQQPQPAQNAQAAQYSQLAQYSQESPAAERAHVPQHAQTASRHAQPESGEEAAAQQEAAPREQPVPERQETAGAVRFGVSG</sequence>
<organism evidence="2 3">
    <name type="scientific">Nocardiopsis exhalans</name>
    <dbReference type="NCBI Taxonomy" id="163604"/>
    <lineage>
        <taxon>Bacteria</taxon>
        <taxon>Bacillati</taxon>
        <taxon>Actinomycetota</taxon>
        <taxon>Actinomycetes</taxon>
        <taxon>Streptosporangiales</taxon>
        <taxon>Nocardiopsidaceae</taxon>
        <taxon>Nocardiopsis</taxon>
    </lineage>
</organism>
<feature type="compositionally biased region" description="Low complexity" evidence="1">
    <location>
        <begin position="570"/>
        <end position="581"/>
    </location>
</feature>
<keyword evidence="3" id="KW-1185">Reference proteome</keyword>
<proteinExistence type="predicted"/>
<dbReference type="EMBL" id="CP099837">
    <property type="protein sequence ID" value="USY18564.1"/>
    <property type="molecule type" value="Genomic_DNA"/>
</dbReference>
<dbReference type="RefSeq" id="WP_254417947.1">
    <property type="nucleotide sequence ID" value="NZ_BAAAJB010000035.1"/>
</dbReference>